<evidence type="ECO:0000313" key="2">
    <source>
        <dbReference type="Proteomes" id="UP000002695"/>
    </source>
</evidence>
<dbReference type="EMBL" id="CP001363">
    <property type="protein sequence ID" value="ACY87424.1"/>
    <property type="molecule type" value="Genomic_DNA"/>
</dbReference>
<name>A0A0F6AYV1_SALT1</name>
<protein>
    <submittedName>
        <fullName evidence="1">Cytoplasmic protein</fullName>
    </submittedName>
</protein>
<dbReference type="Proteomes" id="UP000002695">
    <property type="component" value="Chromosome"/>
</dbReference>
<proteinExistence type="predicted"/>
<gene>
    <name evidence="1" type="ordered locus">STM14_927</name>
</gene>
<evidence type="ECO:0000313" key="1">
    <source>
        <dbReference type="EMBL" id="ACY87424.1"/>
    </source>
</evidence>
<accession>A0A0F6AYV1</accession>
<reference evidence="1 2" key="1">
    <citation type="journal article" date="2010" name="J. Bacteriol.">
        <title>Short-term signatures of evolutionary change in the Salmonella enterica serovar typhimurium 14028 genome.</title>
        <authorList>
            <person name="Jarvik T."/>
            <person name="Smillie C."/>
            <person name="Groisman E.A."/>
            <person name="Ochman H."/>
        </authorList>
    </citation>
    <scope>NUCLEOTIDE SEQUENCE [LARGE SCALE GENOMIC DNA]</scope>
    <source>
        <strain evidence="2">14028s / SGSC 2262</strain>
    </source>
</reference>
<dbReference type="RefSeq" id="WP_001616936.1">
    <property type="nucleotide sequence ID" value="NC_016856.1"/>
</dbReference>
<dbReference type="KEGG" id="seo:STM14_927"/>
<dbReference type="HOGENOM" id="CLU_2994045_0_0_6"/>
<sequence>MATDYIILLKKEVMEARASISQALQILNDLSEIMTTVTSYLKLRISLSVTLGYVQIR</sequence>
<keyword evidence="2" id="KW-1185">Reference proteome</keyword>
<organism evidence="1 2">
    <name type="scientific">Salmonella typhimurium (strain 14028s / SGSC 2262)</name>
    <dbReference type="NCBI Taxonomy" id="588858"/>
    <lineage>
        <taxon>Bacteria</taxon>
        <taxon>Pseudomonadati</taxon>
        <taxon>Pseudomonadota</taxon>
        <taxon>Gammaproteobacteria</taxon>
        <taxon>Enterobacterales</taxon>
        <taxon>Enterobacteriaceae</taxon>
        <taxon>Salmonella</taxon>
    </lineage>
</organism>
<dbReference type="BioCyc" id="SENT588858:STM14_RS04620-MONOMER"/>
<dbReference type="PATRIC" id="fig|588858.6.peg.961"/>
<dbReference type="AlphaFoldDB" id="A0A0F6AYV1"/>